<evidence type="ECO:0000259" key="13">
    <source>
        <dbReference type="PROSITE" id="PS51371"/>
    </source>
</evidence>
<dbReference type="PANTHER" id="PTHR47788">
    <property type="entry name" value="POLYA POLYMERASE"/>
    <property type="match status" value="1"/>
</dbReference>
<dbReference type="CDD" id="cd17772">
    <property type="entry name" value="CBS_pair_DHH_polyA_Pol_assoc"/>
    <property type="match status" value="1"/>
</dbReference>
<evidence type="ECO:0000313" key="15">
    <source>
        <dbReference type="Proteomes" id="UP000811899"/>
    </source>
</evidence>
<dbReference type="InterPro" id="IPR052390">
    <property type="entry name" value="tRNA_nt/polyA_polymerase"/>
</dbReference>
<dbReference type="InterPro" id="IPR038763">
    <property type="entry name" value="DHH_sf"/>
</dbReference>
<dbReference type="InterPro" id="IPR053794">
    <property type="entry name" value="A-adding_TNT"/>
</dbReference>
<dbReference type="Gene3D" id="3.10.580.10">
    <property type="entry name" value="CBS-domain"/>
    <property type="match status" value="1"/>
</dbReference>
<protein>
    <submittedName>
        <fullName evidence="14">CBS domain-containing protein</fullName>
    </submittedName>
</protein>
<organism evidence="14 15">
    <name type="scientific">Geoanaerobacter pelophilus</name>
    <dbReference type="NCBI Taxonomy" id="60036"/>
    <lineage>
        <taxon>Bacteria</taxon>
        <taxon>Pseudomonadati</taxon>
        <taxon>Thermodesulfobacteriota</taxon>
        <taxon>Desulfuromonadia</taxon>
        <taxon>Geobacterales</taxon>
        <taxon>Geobacteraceae</taxon>
        <taxon>Geoanaerobacter</taxon>
    </lineage>
</organism>
<dbReference type="Gene3D" id="1.10.3090.10">
    <property type="entry name" value="cca-adding enzyme, domain 2"/>
    <property type="match status" value="1"/>
</dbReference>
<keyword evidence="15" id="KW-1185">Reference proteome</keyword>
<dbReference type="Pfam" id="PF00571">
    <property type="entry name" value="CBS"/>
    <property type="match status" value="2"/>
</dbReference>
<dbReference type="Pfam" id="PF02272">
    <property type="entry name" value="DHHA1"/>
    <property type="match status" value="1"/>
</dbReference>
<dbReference type="GO" id="GO:0008033">
    <property type="term" value="P:tRNA processing"/>
    <property type="evidence" value="ECO:0007669"/>
    <property type="project" value="UniProtKB-KW"/>
</dbReference>
<dbReference type="Pfam" id="PF01743">
    <property type="entry name" value="PolyA_pol"/>
    <property type="match status" value="1"/>
</dbReference>
<dbReference type="InterPro" id="IPR002646">
    <property type="entry name" value="PolA_pol_head_dom"/>
</dbReference>
<evidence type="ECO:0000256" key="2">
    <source>
        <dbReference type="ARBA" id="ARBA00007265"/>
    </source>
</evidence>
<comment type="cofactor">
    <cofactor evidence="1">
        <name>Mg(2+)</name>
        <dbReference type="ChEBI" id="CHEBI:18420"/>
    </cofactor>
</comment>
<evidence type="ECO:0000256" key="10">
    <source>
        <dbReference type="ARBA" id="ARBA00022884"/>
    </source>
</evidence>
<evidence type="ECO:0000256" key="11">
    <source>
        <dbReference type="PROSITE-ProRule" id="PRU00703"/>
    </source>
</evidence>
<dbReference type="InterPro" id="IPR003156">
    <property type="entry name" value="DHHA1_dom"/>
</dbReference>
<dbReference type="SUPFAM" id="SSF81301">
    <property type="entry name" value="Nucleotidyltransferase"/>
    <property type="match status" value="1"/>
</dbReference>
<dbReference type="SUPFAM" id="SSF54631">
    <property type="entry name" value="CBS-domain pair"/>
    <property type="match status" value="1"/>
</dbReference>
<dbReference type="EMBL" id="JAHCVJ010000003">
    <property type="protein sequence ID" value="MBT0664287.1"/>
    <property type="molecule type" value="Genomic_DNA"/>
</dbReference>
<comment type="caution">
    <text evidence="14">The sequence shown here is derived from an EMBL/GenBank/DDBJ whole genome shotgun (WGS) entry which is preliminary data.</text>
</comment>
<dbReference type="InterPro" id="IPR000644">
    <property type="entry name" value="CBS_dom"/>
</dbReference>
<keyword evidence="9" id="KW-0460">Magnesium</keyword>
<reference evidence="14 15" key="1">
    <citation type="submission" date="2021-05" db="EMBL/GenBank/DDBJ databases">
        <title>The draft genome of Geobacter pelophilus DSM 12255.</title>
        <authorList>
            <person name="Xu Z."/>
            <person name="Masuda Y."/>
            <person name="Itoh H."/>
            <person name="Senoo K."/>
        </authorList>
    </citation>
    <scope>NUCLEOTIDE SEQUENCE [LARGE SCALE GENOMIC DNA]</scope>
    <source>
        <strain evidence="14 15">DSM 12255</strain>
    </source>
</reference>
<dbReference type="SMART" id="SM00116">
    <property type="entry name" value="CBS"/>
    <property type="match status" value="2"/>
</dbReference>
<name>A0AAW4L3Z9_9BACT</name>
<feature type="domain" description="CBS" evidence="13">
    <location>
        <begin position="377"/>
        <end position="432"/>
    </location>
</feature>
<sequence>MDVITTHLNADFDCLGAMIAAHKLYPEALMVFSGSQEKSMRDFFLKSSSYVLNFTRFKDLDLGKVTRLILVDCQHSSRIGRFAELLERPGIAIHIYDHHPESSGDIKMSGGIIRDCGSSTAILCRILEEREIAITPIEATLMMLGIYEDTGSLTFVSTTEDDFMAAAWLLRQGGSLSTVGDFMTQELTSDQVSLLNDLLKSLQSITLNGVEVSIAHSSVDYYIGDIAILAHMMRDMENLEALFLVVEMGNRVYIVARSRIPEVNVGDVLRDLGGGGHATAASATIKELTLIQVLSNLEKSLRQKVNPRRVARDIMSSPVKTMTADTLIAAARELLTRYNVNAMPVMSGNKMIGIISRRIVEKALYHSLGQLPVSEYMHTEFLRTSPDTPIQDIQEYFIRQNRRFAPVFAKEELIGVITRTDLLRSMYAGEALYDLAREDIPTKSKELARQMKGRLSPRVLQILSSAGKIGDELDLQVYAVGGFVRDLLLGTENLDIDITVEGDGILFAETFASRFGCRCKGHIKFGTAVIVFPDGFKIDVASTRLEYYETPAALPVVERSSLKMDLYRRDFTINTLAIQLNQSDFGLLIDYFGAQRDLQEQNIRVLHNLSFVEDPTRVFRAIRFEQRLGFHIARHTENLIKNAVKMDFLHKLGGKRLLSELVIIFKERDPFGAVERMANLGLLRFIHPVLKLDAMNRRLLEEVKPVISWFELLFLDRKYEKWVVYFLALCEILTHDEFIEVCKRLAVSEHYREKLAEMRRLGERVLDAFNRRGAKCRPLQPSEIYRLFNDLAVEVLLYLMARTKSEEAKKALSLYFTKLQGVHTILTGDDILALGVARGPMVGELLEQLLAARLNGAVMSRDDELNFIRQAIVNNVVFSQQDTGPCSES</sequence>
<dbReference type="SUPFAM" id="SSF81891">
    <property type="entry name" value="Poly A polymerase C-terminal region-like"/>
    <property type="match status" value="1"/>
</dbReference>
<dbReference type="Pfam" id="PF12627">
    <property type="entry name" value="PolyA_pol_RNAbd"/>
    <property type="match status" value="1"/>
</dbReference>
<evidence type="ECO:0000256" key="8">
    <source>
        <dbReference type="ARBA" id="ARBA00022741"/>
    </source>
</evidence>
<proteinExistence type="inferred from homology"/>
<dbReference type="InterPro" id="IPR043519">
    <property type="entry name" value="NT_sf"/>
</dbReference>
<feature type="domain" description="CBS" evidence="13">
    <location>
        <begin position="315"/>
        <end position="371"/>
    </location>
</feature>
<dbReference type="InterPro" id="IPR032828">
    <property type="entry name" value="PolyA_RNA-bd"/>
</dbReference>
<dbReference type="SUPFAM" id="SSF64182">
    <property type="entry name" value="DHH phosphoesterases"/>
    <property type="match status" value="1"/>
</dbReference>
<evidence type="ECO:0000256" key="6">
    <source>
        <dbReference type="ARBA" id="ARBA00022695"/>
    </source>
</evidence>
<evidence type="ECO:0000256" key="4">
    <source>
        <dbReference type="ARBA" id="ARBA00022679"/>
    </source>
</evidence>
<dbReference type="Proteomes" id="UP000811899">
    <property type="component" value="Unassembled WGS sequence"/>
</dbReference>
<comment type="similarity">
    <text evidence="2 12">Belongs to the tRNA nucleotidyltransferase/poly(A) polymerase family.</text>
</comment>
<dbReference type="AlphaFoldDB" id="A0AAW4L3Z9"/>
<dbReference type="GO" id="GO:0046872">
    <property type="term" value="F:metal ion binding"/>
    <property type="evidence" value="ECO:0007669"/>
    <property type="project" value="UniProtKB-KW"/>
</dbReference>
<keyword evidence="6" id="KW-0548">Nucleotidyltransferase</keyword>
<dbReference type="InterPro" id="IPR001667">
    <property type="entry name" value="DDH_dom"/>
</dbReference>
<keyword evidence="7" id="KW-0479">Metal-binding</keyword>
<dbReference type="PANTHER" id="PTHR47788:SF1">
    <property type="entry name" value="A-ADDING TRNA NUCLEOTIDYLTRANSFERASE"/>
    <property type="match status" value="1"/>
</dbReference>
<gene>
    <name evidence="14" type="ORF">KI809_08235</name>
</gene>
<dbReference type="Gene3D" id="3.10.310.30">
    <property type="match status" value="1"/>
</dbReference>
<keyword evidence="11" id="KW-0129">CBS domain</keyword>
<dbReference type="GO" id="GO:0016779">
    <property type="term" value="F:nucleotidyltransferase activity"/>
    <property type="evidence" value="ECO:0007669"/>
    <property type="project" value="UniProtKB-KW"/>
</dbReference>
<evidence type="ECO:0000313" key="14">
    <source>
        <dbReference type="EMBL" id="MBT0664287.1"/>
    </source>
</evidence>
<dbReference type="GO" id="GO:0000166">
    <property type="term" value="F:nucleotide binding"/>
    <property type="evidence" value="ECO:0007669"/>
    <property type="project" value="UniProtKB-KW"/>
</dbReference>
<accession>A0AAW4L3Z9</accession>
<dbReference type="Gene3D" id="3.90.1640.10">
    <property type="entry name" value="inorganic pyrophosphatase (n-terminal core)"/>
    <property type="match status" value="1"/>
</dbReference>
<evidence type="ECO:0000256" key="12">
    <source>
        <dbReference type="RuleBase" id="RU003953"/>
    </source>
</evidence>
<dbReference type="PROSITE" id="PS51371">
    <property type="entry name" value="CBS"/>
    <property type="match status" value="2"/>
</dbReference>
<evidence type="ECO:0000256" key="5">
    <source>
        <dbReference type="ARBA" id="ARBA00022694"/>
    </source>
</evidence>
<keyword evidence="4 12" id="KW-0808">Transferase</keyword>
<dbReference type="Gene3D" id="3.30.460.10">
    <property type="entry name" value="Beta Polymerase, domain 2"/>
    <property type="match status" value="1"/>
</dbReference>
<dbReference type="GO" id="GO:0000049">
    <property type="term" value="F:tRNA binding"/>
    <property type="evidence" value="ECO:0007669"/>
    <property type="project" value="UniProtKB-KW"/>
</dbReference>
<keyword evidence="5" id="KW-0819">tRNA processing</keyword>
<dbReference type="NCBIfam" id="NF041569">
    <property type="entry name" value="A-tRNAntase"/>
    <property type="match status" value="1"/>
</dbReference>
<dbReference type="InterPro" id="IPR046342">
    <property type="entry name" value="CBS_dom_sf"/>
</dbReference>
<dbReference type="RefSeq" id="WP_214171074.1">
    <property type="nucleotide sequence ID" value="NZ_JAHCVJ010000003.1"/>
</dbReference>
<keyword evidence="8" id="KW-0547">Nucleotide-binding</keyword>
<dbReference type="Pfam" id="PF01368">
    <property type="entry name" value="DHH"/>
    <property type="match status" value="1"/>
</dbReference>
<dbReference type="CDD" id="cd05398">
    <property type="entry name" value="NT_ClassII-CCAase"/>
    <property type="match status" value="1"/>
</dbReference>
<evidence type="ECO:0000256" key="7">
    <source>
        <dbReference type="ARBA" id="ARBA00022723"/>
    </source>
</evidence>
<evidence type="ECO:0000256" key="1">
    <source>
        <dbReference type="ARBA" id="ARBA00001946"/>
    </source>
</evidence>
<keyword evidence="10 12" id="KW-0694">RNA-binding</keyword>
<keyword evidence="3" id="KW-0820">tRNA-binding</keyword>
<evidence type="ECO:0000256" key="9">
    <source>
        <dbReference type="ARBA" id="ARBA00022842"/>
    </source>
</evidence>
<evidence type="ECO:0000256" key="3">
    <source>
        <dbReference type="ARBA" id="ARBA00022555"/>
    </source>
</evidence>